<evidence type="ECO:0000313" key="1">
    <source>
        <dbReference type="EMBL" id="PZE20848.1"/>
    </source>
</evidence>
<dbReference type="Proteomes" id="UP000214746">
    <property type="component" value="Unassembled WGS sequence"/>
</dbReference>
<keyword evidence="2" id="KW-1185">Reference proteome</keyword>
<dbReference type="EMBL" id="NHRJ02000005">
    <property type="protein sequence ID" value="PZE20848.1"/>
    <property type="molecule type" value="Genomic_DNA"/>
</dbReference>
<name>A0A2W1P183_PAEXE</name>
<proteinExistence type="predicted"/>
<evidence type="ECO:0000313" key="2">
    <source>
        <dbReference type="Proteomes" id="UP000214746"/>
    </source>
</evidence>
<sequence length="64" mass="6730">MARRSHAIAHGDHATHCLNTACRVPGDDPIARIGAPYAEGTVIIAAHGLNTAYTVSLAIMLHDL</sequence>
<dbReference type="AlphaFoldDB" id="A0A2W1P183"/>
<dbReference type="RefSeq" id="WP_089200219.1">
    <property type="nucleotide sequence ID" value="NZ_NHRJ02000005.1"/>
</dbReference>
<comment type="caution">
    <text evidence="1">The sequence shown here is derived from an EMBL/GenBank/DDBJ whole genome shotgun (WGS) entry which is preliminary data.</text>
</comment>
<organism evidence="1 2">
    <name type="scientific">Paenibacillus xerothermodurans</name>
    <dbReference type="NCBI Taxonomy" id="1977292"/>
    <lineage>
        <taxon>Bacteria</taxon>
        <taxon>Bacillati</taxon>
        <taxon>Bacillota</taxon>
        <taxon>Bacilli</taxon>
        <taxon>Bacillales</taxon>
        <taxon>Paenibacillaceae</taxon>
        <taxon>Paenibacillus</taxon>
    </lineage>
</organism>
<gene>
    <name evidence="1" type="ORF">CBW46_011905</name>
</gene>
<protein>
    <submittedName>
        <fullName evidence="1">Uncharacterized protein</fullName>
    </submittedName>
</protein>
<reference evidence="1" key="1">
    <citation type="submission" date="2018-06" db="EMBL/GenBank/DDBJ databases">
        <title>Paenibacillus xerothermodurans sp. nov. an extremely dry heat resistant spore forming bacterium isolated from the soil of Cape Canaveral, Florida.</title>
        <authorList>
            <person name="Seuylemezian A."/>
            <person name="Kaur N."/>
            <person name="Patil P."/>
            <person name="Patil P."/>
            <person name="Mayilraj S."/>
            <person name="Vaishampayan P."/>
        </authorList>
    </citation>
    <scope>NUCLEOTIDE SEQUENCE [LARGE SCALE GENOMIC DNA]</scope>
    <source>
        <strain evidence="1">ATCC 27380</strain>
    </source>
</reference>
<accession>A0A2W1P183</accession>